<feature type="domain" description="Periplasmic binding protein" evidence="5">
    <location>
        <begin position="64"/>
        <end position="324"/>
    </location>
</feature>
<keyword evidence="6" id="KW-0762">Sugar transport</keyword>
<dbReference type="GO" id="GO:0030313">
    <property type="term" value="C:cell envelope"/>
    <property type="evidence" value="ECO:0007669"/>
    <property type="project" value="UniProtKB-SubCell"/>
</dbReference>
<evidence type="ECO:0000313" key="6">
    <source>
        <dbReference type="EMBL" id="RDI75662.1"/>
    </source>
</evidence>
<protein>
    <submittedName>
        <fullName evidence="6">ABC-type sugar transport system periplasmic component</fullName>
    </submittedName>
</protein>
<reference evidence="6 7" key="1">
    <citation type="submission" date="2018-07" db="EMBL/GenBank/DDBJ databases">
        <title>High-quality-draft genome sequence of Gaiella occulta.</title>
        <authorList>
            <person name="Severino R."/>
            <person name="Froufe H.J.C."/>
            <person name="Rainey F.A."/>
            <person name="Barroso C."/>
            <person name="Albuquerque L."/>
            <person name="Lobo-Da-Cunha A."/>
            <person name="Da Costa M.S."/>
            <person name="Egas C."/>
        </authorList>
    </citation>
    <scope>NUCLEOTIDE SEQUENCE [LARGE SCALE GENOMIC DNA]</scope>
    <source>
        <strain evidence="6 7">F2-233</strain>
    </source>
</reference>
<organism evidence="6 7">
    <name type="scientific">Gaiella occulta</name>
    <dbReference type="NCBI Taxonomy" id="1002870"/>
    <lineage>
        <taxon>Bacteria</taxon>
        <taxon>Bacillati</taxon>
        <taxon>Actinomycetota</taxon>
        <taxon>Thermoleophilia</taxon>
        <taxon>Gaiellales</taxon>
        <taxon>Gaiellaceae</taxon>
        <taxon>Gaiella</taxon>
    </lineage>
</organism>
<dbReference type="AlphaFoldDB" id="A0A7M2Z1K1"/>
<keyword evidence="7" id="KW-1185">Reference proteome</keyword>
<dbReference type="InterPro" id="IPR025997">
    <property type="entry name" value="SBP_2_dom"/>
</dbReference>
<dbReference type="SUPFAM" id="SSF53822">
    <property type="entry name" value="Periplasmic binding protein-like I"/>
    <property type="match status" value="1"/>
</dbReference>
<dbReference type="InterPro" id="IPR028082">
    <property type="entry name" value="Peripla_BP_I"/>
</dbReference>
<evidence type="ECO:0000256" key="3">
    <source>
        <dbReference type="ARBA" id="ARBA00022729"/>
    </source>
</evidence>
<evidence type="ECO:0000256" key="4">
    <source>
        <dbReference type="SAM" id="SignalP"/>
    </source>
</evidence>
<comment type="caution">
    <text evidence="6">The sequence shown here is derived from an EMBL/GenBank/DDBJ whole genome shotgun (WGS) entry which is preliminary data.</text>
</comment>
<gene>
    <name evidence="6" type="ORF">Gocc_0081</name>
</gene>
<evidence type="ECO:0000256" key="2">
    <source>
        <dbReference type="ARBA" id="ARBA00007639"/>
    </source>
</evidence>
<proteinExistence type="inferred from homology"/>
<reference evidence="7" key="2">
    <citation type="journal article" date="2019" name="MicrobiologyOpen">
        <title>High-quality draft genome sequence of Gaiella occulta isolated from a 150 meter deep mineral water borehole and comparison with the genome sequences of other deep-branching lineages of the phylum Actinobacteria.</title>
        <authorList>
            <person name="Severino R."/>
            <person name="Froufe H.J.C."/>
            <person name="Barroso C."/>
            <person name="Albuquerque L."/>
            <person name="Lobo-da-Cunha A."/>
            <person name="da Costa M.S."/>
            <person name="Egas C."/>
        </authorList>
    </citation>
    <scope>NUCLEOTIDE SEQUENCE [LARGE SCALE GENOMIC DNA]</scope>
    <source>
        <strain evidence="7">F2-233</strain>
    </source>
</reference>
<dbReference type="Gene3D" id="3.40.50.2300">
    <property type="match status" value="2"/>
</dbReference>
<dbReference type="EMBL" id="QQZY01000001">
    <property type="protein sequence ID" value="RDI75662.1"/>
    <property type="molecule type" value="Genomic_DNA"/>
</dbReference>
<evidence type="ECO:0000256" key="1">
    <source>
        <dbReference type="ARBA" id="ARBA00004196"/>
    </source>
</evidence>
<dbReference type="Pfam" id="PF13407">
    <property type="entry name" value="Peripla_BP_4"/>
    <property type="match status" value="1"/>
</dbReference>
<name>A0A7M2Z1K1_9ACTN</name>
<comment type="similarity">
    <text evidence="2">Belongs to the bacterial solute-binding protein 2 family.</text>
</comment>
<accession>A0A7M2Z1K1</accession>
<feature type="chain" id="PRO_5038787613" evidence="4">
    <location>
        <begin position="21"/>
        <end position="369"/>
    </location>
</feature>
<keyword evidence="3 4" id="KW-0732">Signal</keyword>
<dbReference type="GO" id="GO:0030246">
    <property type="term" value="F:carbohydrate binding"/>
    <property type="evidence" value="ECO:0007669"/>
    <property type="project" value="UniProtKB-ARBA"/>
</dbReference>
<evidence type="ECO:0000259" key="5">
    <source>
        <dbReference type="Pfam" id="PF13407"/>
    </source>
</evidence>
<sequence>MKQRGSILAAAIAAAAVAIATGVAAPTASWTGAQANLNKHKAVPTFVAPGPAFNAKARAGGKTIFIIPASSQIPFVSTIANHIKRIAGPVGVKVTIWQNQGQPSQWVQGMNAAIAQRASAIVLLAGNDPAGLQPQIKAAKAKGIPTIVAHLYDDNQPAAPNVGGLVNIPYKIAGRLIADQAIADTKGKANAIVVTINQVKSTLPMVAGIREEFRKYCSGCKLKFTDVTIADVATKIQPNVQAALTGDPGINYVIALYDSAEVPFAAAAIRAAGRTGRVKVSTFNGTPEILKMVKQGDIVTMNVGENLEWIGYAIADQSMRIMGGLEPVKNARVPVRVFDKTNIAQAGPNFTSGWGNSYVSGYRKLWGLR</sequence>
<dbReference type="RefSeq" id="WP_114794565.1">
    <property type="nucleotide sequence ID" value="NZ_QQZY01000001.1"/>
</dbReference>
<feature type="signal peptide" evidence="4">
    <location>
        <begin position="1"/>
        <end position="20"/>
    </location>
</feature>
<dbReference type="Proteomes" id="UP000254134">
    <property type="component" value="Unassembled WGS sequence"/>
</dbReference>
<keyword evidence="6" id="KW-0813">Transport</keyword>
<dbReference type="PANTHER" id="PTHR46847:SF1">
    <property type="entry name" value="D-ALLOSE-BINDING PERIPLASMIC PROTEIN-RELATED"/>
    <property type="match status" value="1"/>
</dbReference>
<evidence type="ECO:0000313" key="7">
    <source>
        <dbReference type="Proteomes" id="UP000254134"/>
    </source>
</evidence>
<dbReference type="PANTHER" id="PTHR46847">
    <property type="entry name" value="D-ALLOSE-BINDING PERIPLASMIC PROTEIN-RELATED"/>
    <property type="match status" value="1"/>
</dbReference>
<dbReference type="OrthoDB" id="8287616at2"/>
<comment type="subcellular location">
    <subcellularLocation>
        <location evidence="1">Cell envelope</location>
    </subcellularLocation>
</comment>